<dbReference type="GO" id="GO:0030154">
    <property type="term" value="P:cell differentiation"/>
    <property type="evidence" value="ECO:0007669"/>
    <property type="project" value="TreeGrafter"/>
</dbReference>
<evidence type="ECO:0000313" key="2">
    <source>
        <dbReference type="Proteomes" id="UP001474421"/>
    </source>
</evidence>
<dbReference type="EMBL" id="JAOTOJ010000003">
    <property type="protein sequence ID" value="KAK9403096.1"/>
    <property type="molecule type" value="Genomic_DNA"/>
</dbReference>
<dbReference type="GO" id="GO:0007507">
    <property type="term" value="P:heart development"/>
    <property type="evidence" value="ECO:0007669"/>
    <property type="project" value="TreeGrafter"/>
</dbReference>
<dbReference type="Proteomes" id="UP001474421">
    <property type="component" value="Unassembled WGS sequence"/>
</dbReference>
<protein>
    <submittedName>
        <fullName evidence="1">Zinc finger protein ZFPM2</fullName>
    </submittedName>
</protein>
<proteinExistence type="predicted"/>
<keyword evidence="2" id="KW-1185">Reference proteome</keyword>
<name>A0AAW1BLG0_CROAD</name>
<dbReference type="GO" id="GO:0005634">
    <property type="term" value="C:nucleus"/>
    <property type="evidence" value="ECO:0007669"/>
    <property type="project" value="TreeGrafter"/>
</dbReference>
<dbReference type="GO" id="GO:0045944">
    <property type="term" value="P:positive regulation of transcription by RNA polymerase II"/>
    <property type="evidence" value="ECO:0007669"/>
    <property type="project" value="TreeGrafter"/>
</dbReference>
<dbReference type="GO" id="GO:0000122">
    <property type="term" value="P:negative regulation of transcription by RNA polymerase II"/>
    <property type="evidence" value="ECO:0007669"/>
    <property type="project" value="TreeGrafter"/>
</dbReference>
<dbReference type="GO" id="GO:0061629">
    <property type="term" value="F:RNA polymerase II-specific DNA-binding transcription factor binding"/>
    <property type="evidence" value="ECO:0007669"/>
    <property type="project" value="InterPro"/>
</dbReference>
<sequence>MWCTTTKVIAEGEELIAFVVDFDSRLQAASQMTLTDGMYPARLLDSIQLLPQQAAMASILPTAIVNRYHGGSTGF</sequence>
<dbReference type="InterPro" id="IPR039746">
    <property type="entry name" value="FOG"/>
</dbReference>
<evidence type="ECO:0000313" key="1">
    <source>
        <dbReference type="EMBL" id="KAK9403096.1"/>
    </source>
</evidence>
<gene>
    <name evidence="1" type="ORF">NXF25_007923</name>
</gene>
<comment type="caution">
    <text evidence="1">The sequence shown here is derived from an EMBL/GenBank/DDBJ whole genome shotgun (WGS) entry which is preliminary data.</text>
</comment>
<dbReference type="AlphaFoldDB" id="A0AAW1BLG0"/>
<organism evidence="1 2">
    <name type="scientific">Crotalus adamanteus</name>
    <name type="common">Eastern diamondback rattlesnake</name>
    <dbReference type="NCBI Taxonomy" id="8729"/>
    <lineage>
        <taxon>Eukaryota</taxon>
        <taxon>Metazoa</taxon>
        <taxon>Chordata</taxon>
        <taxon>Craniata</taxon>
        <taxon>Vertebrata</taxon>
        <taxon>Euteleostomi</taxon>
        <taxon>Lepidosauria</taxon>
        <taxon>Squamata</taxon>
        <taxon>Bifurcata</taxon>
        <taxon>Unidentata</taxon>
        <taxon>Episquamata</taxon>
        <taxon>Toxicofera</taxon>
        <taxon>Serpentes</taxon>
        <taxon>Colubroidea</taxon>
        <taxon>Viperidae</taxon>
        <taxon>Crotalinae</taxon>
        <taxon>Crotalus</taxon>
    </lineage>
</organism>
<dbReference type="PANTHER" id="PTHR12958">
    <property type="entry name" value="FRIEND OF GATA2-RELATED"/>
    <property type="match status" value="1"/>
</dbReference>
<dbReference type="PANTHER" id="PTHR12958:SF5">
    <property type="entry name" value="ZINC FINGER PROTEIN ZFPM2"/>
    <property type="match status" value="1"/>
</dbReference>
<reference evidence="1 2" key="1">
    <citation type="journal article" date="2024" name="Proc. Natl. Acad. Sci. U.S.A.">
        <title>The genetic regulatory architecture and epigenomic basis for age-related changes in rattlesnake venom.</title>
        <authorList>
            <person name="Hogan M.P."/>
            <person name="Holding M.L."/>
            <person name="Nystrom G.S."/>
            <person name="Colston T.J."/>
            <person name="Bartlett D.A."/>
            <person name="Mason A.J."/>
            <person name="Ellsworth S.A."/>
            <person name="Rautsaw R.M."/>
            <person name="Lawrence K.C."/>
            <person name="Strickland J.L."/>
            <person name="He B."/>
            <person name="Fraser P."/>
            <person name="Margres M.J."/>
            <person name="Gilbert D.M."/>
            <person name="Gibbs H.L."/>
            <person name="Parkinson C.L."/>
            <person name="Rokyta D.R."/>
        </authorList>
    </citation>
    <scope>NUCLEOTIDE SEQUENCE [LARGE SCALE GENOMIC DNA]</scope>
    <source>
        <strain evidence="1">DRR0105</strain>
    </source>
</reference>
<accession>A0AAW1BLG0</accession>